<keyword evidence="1" id="KW-1133">Transmembrane helix</keyword>
<evidence type="ECO:0000256" key="1">
    <source>
        <dbReference type="SAM" id="Phobius"/>
    </source>
</evidence>
<evidence type="ECO:0000313" key="2">
    <source>
        <dbReference type="EMBL" id="JAE19278.1"/>
    </source>
</evidence>
<sequence>MCDQRFSKNVHSVIKRSKLDPFRYLHKVLLYTCIYLHMVIICLTFYQRFSRHVHSAIM</sequence>
<proteinExistence type="predicted"/>
<dbReference type="EMBL" id="GBRH01178618">
    <property type="protein sequence ID" value="JAE19278.1"/>
    <property type="molecule type" value="Transcribed_RNA"/>
</dbReference>
<name>A0A0A9GF23_ARUDO</name>
<keyword evidence="1" id="KW-0472">Membrane</keyword>
<reference evidence="2" key="1">
    <citation type="submission" date="2014-09" db="EMBL/GenBank/DDBJ databases">
        <authorList>
            <person name="Magalhaes I.L.F."/>
            <person name="Oliveira U."/>
            <person name="Santos F.R."/>
            <person name="Vidigal T.H.D.A."/>
            <person name="Brescovit A.D."/>
            <person name="Santos A.J."/>
        </authorList>
    </citation>
    <scope>NUCLEOTIDE SEQUENCE</scope>
    <source>
        <tissue evidence="2">Shoot tissue taken approximately 20 cm above the soil surface</tissue>
    </source>
</reference>
<reference evidence="2" key="2">
    <citation type="journal article" date="2015" name="Data Brief">
        <title>Shoot transcriptome of the giant reed, Arundo donax.</title>
        <authorList>
            <person name="Barrero R.A."/>
            <person name="Guerrero F.D."/>
            <person name="Moolhuijzen P."/>
            <person name="Goolsby J.A."/>
            <person name="Tidwell J."/>
            <person name="Bellgard S.E."/>
            <person name="Bellgard M.I."/>
        </authorList>
    </citation>
    <scope>NUCLEOTIDE SEQUENCE</scope>
    <source>
        <tissue evidence="2">Shoot tissue taken approximately 20 cm above the soil surface</tissue>
    </source>
</reference>
<dbReference type="AlphaFoldDB" id="A0A0A9GF23"/>
<organism evidence="2">
    <name type="scientific">Arundo donax</name>
    <name type="common">Giant reed</name>
    <name type="synonym">Donax arundinaceus</name>
    <dbReference type="NCBI Taxonomy" id="35708"/>
    <lineage>
        <taxon>Eukaryota</taxon>
        <taxon>Viridiplantae</taxon>
        <taxon>Streptophyta</taxon>
        <taxon>Embryophyta</taxon>
        <taxon>Tracheophyta</taxon>
        <taxon>Spermatophyta</taxon>
        <taxon>Magnoliopsida</taxon>
        <taxon>Liliopsida</taxon>
        <taxon>Poales</taxon>
        <taxon>Poaceae</taxon>
        <taxon>PACMAD clade</taxon>
        <taxon>Arundinoideae</taxon>
        <taxon>Arundineae</taxon>
        <taxon>Arundo</taxon>
    </lineage>
</organism>
<feature type="transmembrane region" description="Helical" evidence="1">
    <location>
        <begin position="28"/>
        <end position="46"/>
    </location>
</feature>
<keyword evidence="1" id="KW-0812">Transmembrane</keyword>
<accession>A0A0A9GF23</accession>
<protein>
    <submittedName>
        <fullName evidence="2">Uncharacterized protein</fullName>
    </submittedName>
</protein>